<gene>
    <name evidence="1" type="ORF">FB45DRAFT_1065690</name>
</gene>
<protein>
    <submittedName>
        <fullName evidence="1">Uncharacterized protein</fullName>
    </submittedName>
</protein>
<keyword evidence="2" id="KW-1185">Reference proteome</keyword>
<evidence type="ECO:0000313" key="1">
    <source>
        <dbReference type="EMBL" id="KAJ7611647.1"/>
    </source>
</evidence>
<accession>A0AAD7B5U7</accession>
<sequence>MPPFLRSGSGVLSIPLQHAQMDRVVHKKRESVSATLQSSVSKHHHLLSWVPARPVRLHSLLAVSPLLSSPPLLGPQWLELLALHRLALANPTPSVSPSPPLLDVRIGFVVPPALPFLAFVAAAPSTRRVHWFPLFALPRFCHRRPPLLDVCIGEDPFHCFMIVLCVTPSTTRCSFPDATSHPRKPHRDTSVYSLSTRATSLPRLVNRDSSSVKTPVSLRARWMGSASTDSPAFTYVMARLDLFRLSPSVHGFAKMGLNA</sequence>
<proteinExistence type="predicted"/>
<organism evidence="1 2">
    <name type="scientific">Roridomyces roridus</name>
    <dbReference type="NCBI Taxonomy" id="1738132"/>
    <lineage>
        <taxon>Eukaryota</taxon>
        <taxon>Fungi</taxon>
        <taxon>Dikarya</taxon>
        <taxon>Basidiomycota</taxon>
        <taxon>Agaricomycotina</taxon>
        <taxon>Agaricomycetes</taxon>
        <taxon>Agaricomycetidae</taxon>
        <taxon>Agaricales</taxon>
        <taxon>Marasmiineae</taxon>
        <taxon>Mycenaceae</taxon>
        <taxon>Roridomyces</taxon>
    </lineage>
</organism>
<comment type="caution">
    <text evidence="1">The sequence shown here is derived from an EMBL/GenBank/DDBJ whole genome shotgun (WGS) entry which is preliminary data.</text>
</comment>
<dbReference type="Proteomes" id="UP001221142">
    <property type="component" value="Unassembled WGS sequence"/>
</dbReference>
<dbReference type="EMBL" id="JARKIF010000032">
    <property type="protein sequence ID" value="KAJ7611647.1"/>
    <property type="molecule type" value="Genomic_DNA"/>
</dbReference>
<reference evidence="1" key="1">
    <citation type="submission" date="2023-03" db="EMBL/GenBank/DDBJ databases">
        <title>Massive genome expansion in bonnet fungi (Mycena s.s.) driven by repeated elements and novel gene families across ecological guilds.</title>
        <authorList>
            <consortium name="Lawrence Berkeley National Laboratory"/>
            <person name="Harder C.B."/>
            <person name="Miyauchi S."/>
            <person name="Viragh M."/>
            <person name="Kuo A."/>
            <person name="Thoen E."/>
            <person name="Andreopoulos B."/>
            <person name="Lu D."/>
            <person name="Skrede I."/>
            <person name="Drula E."/>
            <person name="Henrissat B."/>
            <person name="Morin E."/>
            <person name="Kohler A."/>
            <person name="Barry K."/>
            <person name="LaButti K."/>
            <person name="Morin E."/>
            <person name="Salamov A."/>
            <person name="Lipzen A."/>
            <person name="Mereny Z."/>
            <person name="Hegedus B."/>
            <person name="Baldrian P."/>
            <person name="Stursova M."/>
            <person name="Weitz H."/>
            <person name="Taylor A."/>
            <person name="Grigoriev I.V."/>
            <person name="Nagy L.G."/>
            <person name="Martin F."/>
            <person name="Kauserud H."/>
        </authorList>
    </citation>
    <scope>NUCLEOTIDE SEQUENCE</scope>
    <source>
        <strain evidence="1">9284</strain>
    </source>
</reference>
<dbReference type="AlphaFoldDB" id="A0AAD7B5U7"/>
<evidence type="ECO:0000313" key="2">
    <source>
        <dbReference type="Proteomes" id="UP001221142"/>
    </source>
</evidence>
<name>A0AAD7B5U7_9AGAR</name>